<name>A0ACB8VJA6_9TELE</name>
<organism evidence="1 2">
    <name type="scientific">Scortum barcoo</name>
    <name type="common">barcoo grunter</name>
    <dbReference type="NCBI Taxonomy" id="214431"/>
    <lineage>
        <taxon>Eukaryota</taxon>
        <taxon>Metazoa</taxon>
        <taxon>Chordata</taxon>
        <taxon>Craniata</taxon>
        <taxon>Vertebrata</taxon>
        <taxon>Euteleostomi</taxon>
        <taxon>Actinopterygii</taxon>
        <taxon>Neopterygii</taxon>
        <taxon>Teleostei</taxon>
        <taxon>Neoteleostei</taxon>
        <taxon>Acanthomorphata</taxon>
        <taxon>Eupercaria</taxon>
        <taxon>Centrarchiformes</taxon>
        <taxon>Terapontoidei</taxon>
        <taxon>Terapontidae</taxon>
        <taxon>Scortum</taxon>
    </lineage>
</organism>
<comment type="caution">
    <text evidence="1">The sequence shown here is derived from an EMBL/GenBank/DDBJ whole genome shotgun (WGS) entry which is preliminary data.</text>
</comment>
<reference evidence="1" key="1">
    <citation type="submission" date="2022-04" db="EMBL/GenBank/DDBJ databases">
        <title>Jade perch genome.</title>
        <authorList>
            <person name="Chao B."/>
        </authorList>
    </citation>
    <scope>NUCLEOTIDE SEQUENCE</scope>
    <source>
        <strain evidence="1">CB-2022</strain>
    </source>
</reference>
<evidence type="ECO:0000313" key="2">
    <source>
        <dbReference type="Proteomes" id="UP000831701"/>
    </source>
</evidence>
<evidence type="ECO:0000313" key="1">
    <source>
        <dbReference type="EMBL" id="KAI3355604.1"/>
    </source>
</evidence>
<proteinExistence type="predicted"/>
<dbReference type="Proteomes" id="UP000831701">
    <property type="component" value="Chromosome 21"/>
</dbReference>
<dbReference type="EMBL" id="CM041551">
    <property type="protein sequence ID" value="KAI3355604.1"/>
    <property type="molecule type" value="Genomic_DNA"/>
</dbReference>
<keyword evidence="2" id="KW-1185">Reference proteome</keyword>
<gene>
    <name evidence="1" type="ORF">L3Q82_018441</name>
</gene>
<accession>A0ACB8VJA6</accession>
<protein>
    <submittedName>
        <fullName evidence="1">Uncharacterized protein</fullName>
    </submittedName>
</protein>
<sequence>MFSCLACCTLWPLNPCSINYEKVCVVSVFLAVMFILNKLSAYADDVIVMVNNQRDIDLLMENCYSVWSYIFCQGELGPGVETPGLLYSAESRWTGTERVVVFNGLEEGERFVRARFLSQRVYGVDSAEEAETRNRTDSLYWLLQEPVLFRGHLDTPFWVGPALSKRFLTAKVCTLGQVVGLTGPRLDDPVGLAARLGVRSTRPINQLLEHWKQQLAGHERFLLTGFSDGVLAPNPTDSYPVIRVVPDLKNCTGPLLDCEGVSLDSASERTLYKLMVKTLNRSTLSGRMDTPWRTYLGLSSDFRPAWTSLTYKPPLTKRHADLQWRILHGIVAVNSFLSVINASVEDKCPFCGQRETVFHCFLECTRLTHLFDLLREFFSAFDECFTKQVFICGFKYTRQKKHKCQLLNFLMGQAKVAVYVSRRRKVEQSVLIARISTASGDGKHYCYPHFTCAVDTENIRRVFNDCRDIIQRMHLRQYELL</sequence>